<dbReference type="GO" id="GO:0007062">
    <property type="term" value="P:sister chromatid cohesion"/>
    <property type="evidence" value="ECO:0007669"/>
    <property type="project" value="InterPro"/>
</dbReference>
<dbReference type="STRING" id="349307.Mthe_1161"/>
<protein>
    <recommendedName>
        <fullName evidence="6">Chromosome partition protein Smc</fullName>
    </recommendedName>
</protein>
<sequence length="1171" mass="134045">MHIKEIELRNFKSFGRRALVQLKKDFIVVTGPNGSGKSNIIDALLFSLCLTSSRAMRAERLPDLIYRGDDGRAPDFAEVTVRLDNSTRTMPVDSDEVVITRRIKVNGERYHAQHYLNGRACTQAELQEHLARAGITPEGYNVVMQGDVTRIIEMGPTERRRIIDEIAGVSEFEEKKQRAMAELDVVRERIARVDVILEEVGQQLRRLQAERDRALRYRACREERKKQEAYLLLARFKEAEAEISALDDEITSITSEKSQLLQSLEAGREELRRLEERLKAVEGEISHKGEDEQLRVRREIEEIRGKIAREETRIEAADADIEEADRSLSQCFIEMDRVRAEIAAISEQLSDKAMRRAGIQGELDDQRSQLSSLRANISDADSRFAKYREELAQLIKEIEDTRSQIGERLRERDRLLDAIRRASMEKEEIATEITEALSSISAASTESERLEREVESIASEAMDLDKRREELESRRLSLRRELAELDRSLQRLQSEYARVEAQVRAAEERSGYSRAVEAVRSAMKRGILQGLCGTIADLGEVDRRYAAALEVAAGARLQSVIAESDEDAAVAIDYLKRSQIGRATFLPLNKMEVGSLPEVPRVPGVIDFALNLIRFDDRFYPAFWYVFRDTLVVEDLDTARRMIGRYRMVTLDGDLIERSGAMTGGHYTSRLKFAAEESRRLVGISERISATEARRGELLEKLDSVEEEISSISRKLESLDKEISRRTFLLEEKRALRGRMERYIEERKSRLSEMERESEEWRSRLTVLEQEMQELESALSEKGDLREKLERDMQGSRIPEMMERAEQLEGEIRRLESRIMDLDSEIMRCRLKEENLRNRLDELARTKELLELKKNDAIQRRSSALSSMEDLRAALDELSRKEKDLDRELHGLKGERGSLMESIIGKEREIGGMERSIERLDARLTAVSGAREEISISMQSLRSEIESAGIDPSEAPPKSETIAAKIRALEEEMASLEPVNMLAIDEYERVDKRFRNLSDRREVLHREREGIIEKLERYDQLKKDAFMSCFAAVNQNFREIFHELSGGDGELVLECPDDPLSGGMTIRARPAGKVFHRLEAMSGGEKSLTALSLIFAIQRFRPAPFYAMDEIDMFLDGANVERVAKMIRRISRDAQFIVVSLRRPMIQQASYTIGVSMQEKNISSVTGICLS</sequence>
<dbReference type="GeneID" id="4462964"/>
<dbReference type="GO" id="GO:0005737">
    <property type="term" value="C:cytoplasm"/>
    <property type="evidence" value="ECO:0007669"/>
    <property type="project" value="UniProtKB-SubCell"/>
</dbReference>
<dbReference type="InterPro" id="IPR027417">
    <property type="entry name" value="P-loop_NTPase"/>
</dbReference>
<accession>A0B8B9</accession>
<keyword evidence="3 6" id="KW-0067">ATP-binding</keyword>
<dbReference type="EMBL" id="CP000477">
    <property type="protein sequence ID" value="ABK14943.1"/>
    <property type="molecule type" value="Genomic_DNA"/>
</dbReference>
<dbReference type="Gene3D" id="1.20.1060.20">
    <property type="match status" value="1"/>
</dbReference>
<dbReference type="GO" id="GO:0003677">
    <property type="term" value="F:DNA binding"/>
    <property type="evidence" value="ECO:0007669"/>
    <property type="project" value="UniProtKB-UniRule"/>
</dbReference>
<evidence type="ECO:0000256" key="6">
    <source>
        <dbReference type="HAMAP-Rule" id="MF_01894"/>
    </source>
</evidence>
<dbReference type="RefSeq" id="WP_011696336.1">
    <property type="nucleotide sequence ID" value="NC_008553.1"/>
</dbReference>
<keyword evidence="5 6" id="KW-0238">DNA-binding</keyword>
<dbReference type="InterPro" id="IPR011890">
    <property type="entry name" value="SMC_prok"/>
</dbReference>
<dbReference type="PIRSF" id="PIRSF005719">
    <property type="entry name" value="SMC"/>
    <property type="match status" value="1"/>
</dbReference>
<comment type="similarity">
    <text evidence="6">Belongs to the SMC family.</text>
</comment>
<keyword evidence="4 6" id="KW-0175">Coiled coil</keyword>
<evidence type="ECO:0000256" key="1">
    <source>
        <dbReference type="ARBA" id="ARBA00022490"/>
    </source>
</evidence>
<evidence type="ECO:0000259" key="7">
    <source>
        <dbReference type="SMART" id="SM00968"/>
    </source>
</evidence>
<dbReference type="PANTHER" id="PTHR43977">
    <property type="entry name" value="STRUCTURAL MAINTENANCE OF CHROMOSOMES PROTEIN 3"/>
    <property type="match status" value="1"/>
</dbReference>
<dbReference type="Gene3D" id="3.30.70.1620">
    <property type="match status" value="1"/>
</dbReference>
<dbReference type="NCBIfam" id="TIGR02169">
    <property type="entry name" value="SMC_prok_A"/>
    <property type="match status" value="1"/>
</dbReference>
<comment type="domain">
    <text evidence="6">Contains large globular domains required for ATP hydrolysis at each terminus and a third globular domain forming a flexible hinge near the middle of the molecule. These domains are separated by coiled-coil structures.</text>
</comment>
<dbReference type="Gene3D" id="3.40.50.300">
    <property type="entry name" value="P-loop containing nucleotide triphosphate hydrolases"/>
    <property type="match status" value="2"/>
</dbReference>
<evidence type="ECO:0000256" key="2">
    <source>
        <dbReference type="ARBA" id="ARBA00022741"/>
    </source>
</evidence>
<feature type="domain" description="SMC hinge" evidence="7">
    <location>
        <begin position="529"/>
        <end position="643"/>
    </location>
</feature>
<dbReference type="SMART" id="SM00968">
    <property type="entry name" value="SMC_hinge"/>
    <property type="match status" value="1"/>
</dbReference>
<proteinExistence type="inferred from homology"/>
<dbReference type="Pfam" id="PF06470">
    <property type="entry name" value="SMC_hinge"/>
    <property type="match status" value="1"/>
</dbReference>
<keyword evidence="2 6" id="KW-0547">Nucleotide-binding</keyword>
<dbReference type="InterPro" id="IPR036277">
    <property type="entry name" value="SMC_hinge_sf"/>
</dbReference>
<dbReference type="SUPFAM" id="SSF75553">
    <property type="entry name" value="Smc hinge domain"/>
    <property type="match status" value="1"/>
</dbReference>
<evidence type="ECO:0000256" key="5">
    <source>
        <dbReference type="ARBA" id="ARBA00023125"/>
    </source>
</evidence>
<dbReference type="InterPro" id="IPR003395">
    <property type="entry name" value="RecF/RecN/SMC_N"/>
</dbReference>
<dbReference type="GO" id="GO:0030261">
    <property type="term" value="P:chromosome condensation"/>
    <property type="evidence" value="ECO:0007669"/>
    <property type="project" value="InterPro"/>
</dbReference>
<feature type="coiled-coil region" evidence="6">
    <location>
        <begin position="433"/>
        <end position="509"/>
    </location>
</feature>
<reference evidence="8 9" key="1">
    <citation type="submission" date="2006-10" db="EMBL/GenBank/DDBJ databases">
        <title>Complete sequence of Methanosaeta thermophila PT.</title>
        <authorList>
            <consortium name="US DOE Joint Genome Institute"/>
            <person name="Copeland A."/>
            <person name="Lucas S."/>
            <person name="Lapidus A."/>
            <person name="Barry K."/>
            <person name="Detter J.C."/>
            <person name="Glavina del Rio T."/>
            <person name="Hammon N."/>
            <person name="Israni S."/>
            <person name="Pitluck S."/>
            <person name="Chain P."/>
            <person name="Malfatti S."/>
            <person name="Shin M."/>
            <person name="Vergez L."/>
            <person name="Schmutz J."/>
            <person name="Larimer F."/>
            <person name="Land M."/>
            <person name="Hauser L."/>
            <person name="Kyrpides N."/>
            <person name="Kim E."/>
            <person name="Smith K.S."/>
            <person name="Ingram-Smith C."/>
            <person name="Richardson P."/>
        </authorList>
    </citation>
    <scope>NUCLEOTIDE SEQUENCE [LARGE SCALE GENOMIC DNA]</scope>
    <source>
        <strain evidence="9">DSM 6194 / JCM 14653 / NBRC 101360 / PT</strain>
    </source>
</reference>
<gene>
    <name evidence="6" type="primary">smc</name>
    <name evidence="8" type="ordered locus">Mthe_1161</name>
</gene>
<evidence type="ECO:0000256" key="4">
    <source>
        <dbReference type="ARBA" id="ARBA00023054"/>
    </source>
</evidence>
<dbReference type="NCBIfam" id="TIGR02168">
    <property type="entry name" value="SMC_prok_B"/>
    <property type="match status" value="1"/>
</dbReference>
<dbReference type="GO" id="GO:0007059">
    <property type="term" value="P:chromosome segregation"/>
    <property type="evidence" value="ECO:0007669"/>
    <property type="project" value="UniProtKB-UniRule"/>
</dbReference>
<dbReference type="Proteomes" id="UP000000674">
    <property type="component" value="Chromosome"/>
</dbReference>
<dbReference type="HOGENOM" id="CLU_001042_2_2_2"/>
<feature type="binding site" evidence="6">
    <location>
        <begin position="32"/>
        <end position="39"/>
    </location>
    <ligand>
        <name>ATP</name>
        <dbReference type="ChEBI" id="CHEBI:30616"/>
    </ligand>
</feature>
<feature type="coiled-coil region" evidence="6">
    <location>
        <begin position="169"/>
        <end position="327"/>
    </location>
</feature>
<feature type="coiled-coil region" evidence="6">
    <location>
        <begin position="688"/>
        <end position="895"/>
    </location>
</feature>
<dbReference type="GO" id="GO:0006260">
    <property type="term" value="P:DNA replication"/>
    <property type="evidence" value="ECO:0007669"/>
    <property type="project" value="UniProtKB-UniRule"/>
</dbReference>
<dbReference type="GO" id="GO:0005694">
    <property type="term" value="C:chromosome"/>
    <property type="evidence" value="ECO:0007669"/>
    <property type="project" value="InterPro"/>
</dbReference>
<dbReference type="HAMAP" id="MF_01894">
    <property type="entry name" value="Smc_prok"/>
    <property type="match status" value="1"/>
</dbReference>
<comment type="function">
    <text evidence="6">Required for chromosome condensation and partitioning.</text>
</comment>
<dbReference type="SUPFAM" id="SSF57997">
    <property type="entry name" value="Tropomyosin"/>
    <property type="match status" value="1"/>
</dbReference>
<evidence type="ECO:0000256" key="3">
    <source>
        <dbReference type="ARBA" id="ARBA00022840"/>
    </source>
</evidence>
<comment type="subcellular location">
    <subcellularLocation>
        <location evidence="6">Cytoplasm</location>
    </subcellularLocation>
</comment>
<keyword evidence="1 6" id="KW-0963">Cytoplasm</keyword>
<dbReference type="InterPro" id="IPR024704">
    <property type="entry name" value="SMC"/>
</dbReference>
<comment type="subunit">
    <text evidence="6">Homodimer.</text>
</comment>
<evidence type="ECO:0000313" key="8">
    <source>
        <dbReference type="EMBL" id="ABK14943.1"/>
    </source>
</evidence>
<dbReference type="OrthoDB" id="9143at2157"/>
<dbReference type="SUPFAM" id="SSF52540">
    <property type="entry name" value="P-loop containing nucleoside triphosphate hydrolases"/>
    <property type="match status" value="1"/>
</dbReference>
<feature type="coiled-coil region" evidence="6">
    <location>
        <begin position="363"/>
        <end position="404"/>
    </location>
</feature>
<dbReference type="AlphaFoldDB" id="A0B8B9"/>
<dbReference type="InterPro" id="IPR010935">
    <property type="entry name" value="SMC_hinge"/>
</dbReference>
<keyword evidence="9" id="KW-1185">Reference proteome</keyword>
<organism evidence="8 9">
    <name type="scientific">Methanothrix thermoacetophila (strain DSM 6194 / JCM 14653 / NBRC 101360 / PT)</name>
    <name type="common">Methanosaeta thermophila</name>
    <dbReference type="NCBI Taxonomy" id="349307"/>
    <lineage>
        <taxon>Archaea</taxon>
        <taxon>Methanobacteriati</taxon>
        <taxon>Methanobacteriota</taxon>
        <taxon>Stenosarchaea group</taxon>
        <taxon>Methanomicrobia</taxon>
        <taxon>Methanotrichales</taxon>
        <taxon>Methanotrichaceae</taxon>
        <taxon>Methanothrix</taxon>
    </lineage>
</organism>
<dbReference type="Pfam" id="PF02463">
    <property type="entry name" value="SMC_N"/>
    <property type="match status" value="1"/>
</dbReference>
<dbReference type="GO" id="GO:0005524">
    <property type="term" value="F:ATP binding"/>
    <property type="evidence" value="ECO:0007669"/>
    <property type="project" value="UniProtKB-UniRule"/>
</dbReference>
<evidence type="ECO:0000313" key="9">
    <source>
        <dbReference type="Proteomes" id="UP000000674"/>
    </source>
</evidence>
<dbReference type="GO" id="GO:0016887">
    <property type="term" value="F:ATP hydrolysis activity"/>
    <property type="evidence" value="ECO:0007669"/>
    <property type="project" value="InterPro"/>
</dbReference>
<dbReference type="KEGG" id="mtp:Mthe_1161"/>
<name>A0B8B9_METTP</name>